<evidence type="ECO:0000256" key="3">
    <source>
        <dbReference type="ARBA" id="ARBA00023012"/>
    </source>
</evidence>
<feature type="transmembrane region" description="Helical" evidence="5">
    <location>
        <begin position="279"/>
        <end position="299"/>
    </location>
</feature>
<evidence type="ECO:0000256" key="4">
    <source>
        <dbReference type="SAM" id="MobiDB-lite"/>
    </source>
</evidence>
<feature type="compositionally biased region" description="Basic and acidic residues" evidence="4">
    <location>
        <begin position="13"/>
        <end position="31"/>
    </location>
</feature>
<dbReference type="Gene3D" id="3.30.565.10">
    <property type="entry name" value="Histidine kinase-like ATPase, C-terminal domain"/>
    <property type="match status" value="1"/>
</dbReference>
<feature type="transmembrane region" description="Helical" evidence="5">
    <location>
        <begin position="305"/>
        <end position="325"/>
    </location>
</feature>
<keyword evidence="3" id="KW-0902">Two-component regulatory system</keyword>
<feature type="region of interest" description="Disordered" evidence="4">
    <location>
        <begin position="1"/>
        <end position="31"/>
    </location>
</feature>
<dbReference type="Proteomes" id="UP000246018">
    <property type="component" value="Unassembled WGS sequence"/>
</dbReference>
<keyword evidence="5" id="KW-1133">Transmembrane helix</keyword>
<dbReference type="AlphaFoldDB" id="A0A2T8F5B0"/>
<evidence type="ECO:0000313" key="8">
    <source>
        <dbReference type="Proteomes" id="UP000246018"/>
    </source>
</evidence>
<dbReference type="GO" id="GO:0016020">
    <property type="term" value="C:membrane"/>
    <property type="evidence" value="ECO:0007669"/>
    <property type="project" value="InterPro"/>
</dbReference>
<dbReference type="PANTHER" id="PTHR24421">
    <property type="entry name" value="NITRATE/NITRITE SENSOR PROTEIN NARX-RELATED"/>
    <property type="match status" value="1"/>
</dbReference>
<dbReference type="SUPFAM" id="SSF55874">
    <property type="entry name" value="ATPase domain of HSP90 chaperone/DNA topoisomerase II/histidine kinase"/>
    <property type="match status" value="1"/>
</dbReference>
<feature type="region of interest" description="Disordered" evidence="4">
    <location>
        <begin position="512"/>
        <end position="532"/>
    </location>
</feature>
<feature type="transmembrane region" description="Helical" evidence="5">
    <location>
        <begin position="200"/>
        <end position="221"/>
    </location>
</feature>
<keyword evidence="1" id="KW-0808">Transferase</keyword>
<organism evidence="7 8">
    <name type="scientific">Nocardioides gansuensis</name>
    <dbReference type="NCBI Taxonomy" id="2138300"/>
    <lineage>
        <taxon>Bacteria</taxon>
        <taxon>Bacillati</taxon>
        <taxon>Actinomycetota</taxon>
        <taxon>Actinomycetes</taxon>
        <taxon>Propionibacteriales</taxon>
        <taxon>Nocardioidaceae</taxon>
        <taxon>Nocardioides</taxon>
    </lineage>
</organism>
<comment type="caution">
    <text evidence="7">The sequence shown here is derived from an EMBL/GenBank/DDBJ whole genome shotgun (WGS) entry which is preliminary data.</text>
</comment>
<keyword evidence="2" id="KW-0418">Kinase</keyword>
<dbReference type="InterPro" id="IPR036890">
    <property type="entry name" value="HATPase_C_sf"/>
</dbReference>
<feature type="transmembrane region" description="Helical" evidence="5">
    <location>
        <begin position="105"/>
        <end position="123"/>
    </location>
</feature>
<dbReference type="EMBL" id="QDGZ01000012">
    <property type="protein sequence ID" value="PVG80882.1"/>
    <property type="molecule type" value="Genomic_DNA"/>
</dbReference>
<dbReference type="Pfam" id="PF07730">
    <property type="entry name" value="HisKA_3"/>
    <property type="match status" value="1"/>
</dbReference>
<feature type="transmembrane region" description="Helical" evidence="5">
    <location>
        <begin position="166"/>
        <end position="188"/>
    </location>
</feature>
<keyword evidence="8" id="KW-1185">Reference proteome</keyword>
<dbReference type="GO" id="GO:0000155">
    <property type="term" value="F:phosphorelay sensor kinase activity"/>
    <property type="evidence" value="ECO:0007669"/>
    <property type="project" value="InterPro"/>
</dbReference>
<protein>
    <recommendedName>
        <fullName evidence="6">Signal transduction histidine kinase subgroup 3 dimerisation and phosphoacceptor domain-containing protein</fullName>
    </recommendedName>
</protein>
<dbReference type="InterPro" id="IPR011712">
    <property type="entry name" value="Sig_transdc_His_kin_sub3_dim/P"/>
</dbReference>
<evidence type="ECO:0000256" key="2">
    <source>
        <dbReference type="ARBA" id="ARBA00022777"/>
    </source>
</evidence>
<accession>A0A2T8F5B0</accession>
<keyword evidence="5" id="KW-0812">Transmembrane</keyword>
<reference evidence="7 8" key="1">
    <citation type="submission" date="2018-04" db="EMBL/GenBank/DDBJ databases">
        <title>Genome of Nocardioides gansuensis WSJ-1.</title>
        <authorList>
            <person name="Wu S."/>
            <person name="Wang G."/>
        </authorList>
    </citation>
    <scope>NUCLEOTIDE SEQUENCE [LARGE SCALE GENOMIC DNA]</scope>
    <source>
        <strain evidence="7 8">WSJ-1</strain>
    </source>
</reference>
<feature type="transmembrane region" description="Helical" evidence="5">
    <location>
        <begin position="62"/>
        <end position="85"/>
    </location>
</feature>
<feature type="transmembrane region" description="Helical" evidence="5">
    <location>
        <begin position="248"/>
        <end position="267"/>
    </location>
</feature>
<dbReference type="InterPro" id="IPR050482">
    <property type="entry name" value="Sensor_HK_TwoCompSys"/>
</dbReference>
<dbReference type="GO" id="GO:0046983">
    <property type="term" value="F:protein dimerization activity"/>
    <property type="evidence" value="ECO:0007669"/>
    <property type="project" value="InterPro"/>
</dbReference>
<feature type="domain" description="Signal transduction histidine kinase subgroup 3 dimerisation and phosphoacceptor" evidence="6">
    <location>
        <begin position="343"/>
        <end position="407"/>
    </location>
</feature>
<proteinExistence type="predicted"/>
<evidence type="ECO:0000259" key="6">
    <source>
        <dbReference type="Pfam" id="PF07730"/>
    </source>
</evidence>
<evidence type="ECO:0000256" key="1">
    <source>
        <dbReference type="ARBA" id="ARBA00022679"/>
    </source>
</evidence>
<feature type="transmembrane region" description="Helical" evidence="5">
    <location>
        <begin position="135"/>
        <end position="154"/>
    </location>
</feature>
<gene>
    <name evidence="7" type="ORF">DDE18_21100</name>
</gene>
<name>A0A2T8F5B0_9ACTN</name>
<sequence>MAPAGHRAFKSLNTRDLHAGQRSHGSDDRCRTKMGVLVVDTRPPIYPRRMPTKGPDSAGSKLLISLAAGLGLVVTAAITVARLSPSLGEDRHAIGVVTLDDLHEGQVELAAAMVLILVAAVVWERVRRLPTRGHLMLFAALCALAFDNLVSALFTAGFDSLSTSRFATWATTSIGLIGAALLFLAAWLPDEPLARPRLAVVRTLVTTGCVIGISMSLAWLLRDVLPDAFRTRPTTPEELTFLNEHPTLSVGEAMAACCCVAAGLLFSRSARRRQDALTGWLGIASVLLAVSYTNYALVPSHFTELLYLGDYFFLAAVAVLLVGAVHEIRAAEAALVDSALYGERRRIAREMHDTVAQELAFIAAQTRTITSARDPERAGQAVRRIQDSVDRALDQSRSAIKQLSGPVDETLAAAIEVAAGVVARRTGVRLELDLDRSIVVSPDVRSALVKITLEAVSNAARTGGADQVRIDLWDNGSVGLRIADYGSGFDQDPGASASSVLASIHESAEGVNGRVSVQSGDGNGTALEVQLP</sequence>
<dbReference type="CDD" id="cd16917">
    <property type="entry name" value="HATPase_UhpB-NarQ-NarX-like"/>
    <property type="match status" value="1"/>
</dbReference>
<keyword evidence="5" id="KW-0472">Membrane</keyword>
<evidence type="ECO:0000256" key="5">
    <source>
        <dbReference type="SAM" id="Phobius"/>
    </source>
</evidence>
<evidence type="ECO:0000313" key="7">
    <source>
        <dbReference type="EMBL" id="PVG80882.1"/>
    </source>
</evidence>
<dbReference type="Gene3D" id="1.20.5.1930">
    <property type="match status" value="1"/>
</dbReference>